<proteinExistence type="inferred from homology"/>
<feature type="chain" id="PRO_5024468641" description="Carboxylic ester hydrolase" evidence="4">
    <location>
        <begin position="19"/>
        <end position="547"/>
    </location>
</feature>
<dbReference type="Pfam" id="PF00135">
    <property type="entry name" value="COesterase"/>
    <property type="match status" value="1"/>
</dbReference>
<dbReference type="InterPro" id="IPR019819">
    <property type="entry name" value="Carboxylesterase_B_CS"/>
</dbReference>
<feature type="domain" description="Carboxylesterase type B" evidence="5">
    <location>
        <begin position="23"/>
        <end position="528"/>
    </location>
</feature>
<dbReference type="PROSITE" id="PS01173">
    <property type="entry name" value="LIPASE_GDXG_HIS"/>
    <property type="match status" value="1"/>
</dbReference>
<dbReference type="KEGG" id="cput:CONPUDRAFT_118944"/>
<dbReference type="GeneID" id="19199435"/>
<dbReference type="PROSITE" id="PS00941">
    <property type="entry name" value="CARBOXYLESTERASE_B_2"/>
    <property type="match status" value="1"/>
</dbReference>
<evidence type="ECO:0000313" key="6">
    <source>
        <dbReference type="EMBL" id="EIW83611.1"/>
    </source>
</evidence>
<comment type="caution">
    <text evidence="6">The sequence shown here is derived from an EMBL/GenBank/DDBJ whole genome shotgun (WGS) entry which is preliminary data.</text>
</comment>
<name>A0A5M3MYB1_CONPW</name>
<dbReference type="InterPro" id="IPR019826">
    <property type="entry name" value="Carboxylesterase_B_AS"/>
</dbReference>
<dbReference type="PANTHER" id="PTHR11559">
    <property type="entry name" value="CARBOXYLESTERASE"/>
    <property type="match status" value="1"/>
</dbReference>
<dbReference type="OrthoDB" id="408631at2759"/>
<dbReference type="GO" id="GO:0016787">
    <property type="term" value="F:hydrolase activity"/>
    <property type="evidence" value="ECO:0007669"/>
    <property type="project" value="UniProtKB-KW"/>
</dbReference>
<dbReference type="SUPFAM" id="SSF53474">
    <property type="entry name" value="alpha/beta-Hydrolases"/>
    <property type="match status" value="1"/>
</dbReference>
<evidence type="ECO:0000256" key="4">
    <source>
        <dbReference type="RuleBase" id="RU361235"/>
    </source>
</evidence>
<evidence type="ECO:0000313" key="7">
    <source>
        <dbReference type="Proteomes" id="UP000053558"/>
    </source>
</evidence>
<gene>
    <name evidence="6" type="ORF">CONPUDRAFT_118944</name>
</gene>
<dbReference type="Gene3D" id="3.40.50.1820">
    <property type="entry name" value="alpha/beta hydrolase"/>
    <property type="match status" value="1"/>
</dbReference>
<keyword evidence="7" id="KW-1185">Reference proteome</keyword>
<keyword evidence="3 4" id="KW-0378">Hydrolase</keyword>
<organism evidence="6 7">
    <name type="scientific">Coniophora puteana (strain RWD-64-598)</name>
    <name type="common">Brown rot fungus</name>
    <dbReference type="NCBI Taxonomy" id="741705"/>
    <lineage>
        <taxon>Eukaryota</taxon>
        <taxon>Fungi</taxon>
        <taxon>Dikarya</taxon>
        <taxon>Basidiomycota</taxon>
        <taxon>Agaricomycotina</taxon>
        <taxon>Agaricomycetes</taxon>
        <taxon>Agaricomycetidae</taxon>
        <taxon>Boletales</taxon>
        <taxon>Coniophorineae</taxon>
        <taxon>Coniophoraceae</taxon>
        <taxon>Coniophora</taxon>
    </lineage>
</organism>
<dbReference type="InterPro" id="IPR002168">
    <property type="entry name" value="Lipase_GDXG_HIS_AS"/>
</dbReference>
<dbReference type="InterPro" id="IPR050309">
    <property type="entry name" value="Type-B_Carboxylest/Lipase"/>
</dbReference>
<protein>
    <recommendedName>
        <fullName evidence="4">Carboxylic ester hydrolase</fullName>
        <ecNumber evidence="4">3.1.1.-</ecNumber>
    </recommendedName>
</protein>
<dbReference type="InterPro" id="IPR002018">
    <property type="entry name" value="CarbesteraseB"/>
</dbReference>
<dbReference type="InterPro" id="IPR029058">
    <property type="entry name" value="AB_hydrolase_fold"/>
</dbReference>
<evidence type="ECO:0000256" key="3">
    <source>
        <dbReference type="ARBA" id="ARBA00022801"/>
    </source>
</evidence>
<dbReference type="EMBL" id="JH711575">
    <property type="protein sequence ID" value="EIW83611.1"/>
    <property type="molecule type" value="Genomic_DNA"/>
</dbReference>
<comment type="similarity">
    <text evidence="2">Belongs to the 'GDXG' lipolytic enzyme family.</text>
</comment>
<dbReference type="Proteomes" id="UP000053558">
    <property type="component" value="Unassembled WGS sequence"/>
</dbReference>
<sequence length="547" mass="58622">MLLRCVLALLSLAVVALGQSQSPAIDLGYATYEGTTNTTTGVTSFYGIRYAAPPTGEFRFGAPQPPAHVSGIQQATNEPNSCYQATNGHMPSSPYARSQGSTSALGKRAEPVYSEDCLFLNVFTPVNLSTTATSGLPVVVFIHGGGYTVCSYVAGSVYTQHGENLVADADNDVVMVGIQYRLGIFGFLSGNEVVEGGGALNAGLLDQTFALQWVQDHISKFGGDASKVTIWGQSAGAGSVFQHIIANGGNTQPPLFRAAMTSSTFFPSQYWYNGTIPETVYQAIVNGTGCSTSVSSFACLRSASVDILEQLNNQTNNDAFYGVYTTVPVVDGKLIVEPPIETLAKGHVNGEVLLSVTNSDEGALFVNADVPFDPVYYIHNLFPQLPADDVQKVADAYETYTIPAGRGVPEGRDVTQAIGIMGESIFYCATYFLLEGFSKAGKNAWKGFFGIPPGYHAEDVPYYFTSSVRFFDGPPIDNPSFTASFAQSFMSVVINLDPNDHINSSDVTPQWKTWAQANTEMLFNVTETNLTDIHAITTDPGMLARCE</sequence>
<feature type="signal peptide" evidence="4">
    <location>
        <begin position="1"/>
        <end position="18"/>
    </location>
</feature>
<reference evidence="7" key="1">
    <citation type="journal article" date="2012" name="Science">
        <title>The Paleozoic origin of enzymatic lignin decomposition reconstructed from 31 fungal genomes.</title>
        <authorList>
            <person name="Floudas D."/>
            <person name="Binder M."/>
            <person name="Riley R."/>
            <person name="Barry K."/>
            <person name="Blanchette R.A."/>
            <person name="Henrissat B."/>
            <person name="Martinez A.T."/>
            <person name="Otillar R."/>
            <person name="Spatafora J.W."/>
            <person name="Yadav J.S."/>
            <person name="Aerts A."/>
            <person name="Benoit I."/>
            <person name="Boyd A."/>
            <person name="Carlson A."/>
            <person name="Copeland A."/>
            <person name="Coutinho P.M."/>
            <person name="de Vries R.P."/>
            <person name="Ferreira P."/>
            <person name="Findley K."/>
            <person name="Foster B."/>
            <person name="Gaskell J."/>
            <person name="Glotzer D."/>
            <person name="Gorecki P."/>
            <person name="Heitman J."/>
            <person name="Hesse C."/>
            <person name="Hori C."/>
            <person name="Igarashi K."/>
            <person name="Jurgens J.A."/>
            <person name="Kallen N."/>
            <person name="Kersten P."/>
            <person name="Kohler A."/>
            <person name="Kuees U."/>
            <person name="Kumar T.K.A."/>
            <person name="Kuo A."/>
            <person name="LaButti K."/>
            <person name="Larrondo L.F."/>
            <person name="Lindquist E."/>
            <person name="Ling A."/>
            <person name="Lombard V."/>
            <person name="Lucas S."/>
            <person name="Lundell T."/>
            <person name="Martin R."/>
            <person name="McLaughlin D.J."/>
            <person name="Morgenstern I."/>
            <person name="Morin E."/>
            <person name="Murat C."/>
            <person name="Nagy L.G."/>
            <person name="Nolan M."/>
            <person name="Ohm R.A."/>
            <person name="Patyshakuliyeva A."/>
            <person name="Rokas A."/>
            <person name="Ruiz-Duenas F.J."/>
            <person name="Sabat G."/>
            <person name="Salamov A."/>
            <person name="Samejima M."/>
            <person name="Schmutz J."/>
            <person name="Slot J.C."/>
            <person name="St John F."/>
            <person name="Stenlid J."/>
            <person name="Sun H."/>
            <person name="Sun S."/>
            <person name="Syed K."/>
            <person name="Tsang A."/>
            <person name="Wiebenga A."/>
            <person name="Young D."/>
            <person name="Pisabarro A."/>
            <person name="Eastwood D.C."/>
            <person name="Martin F."/>
            <person name="Cullen D."/>
            <person name="Grigoriev I.V."/>
            <person name="Hibbett D.S."/>
        </authorList>
    </citation>
    <scope>NUCLEOTIDE SEQUENCE [LARGE SCALE GENOMIC DNA]</scope>
    <source>
        <strain evidence="7">RWD-64-598 SS2</strain>
    </source>
</reference>
<keyword evidence="4" id="KW-0732">Signal</keyword>
<dbReference type="EC" id="3.1.1.-" evidence="4"/>
<dbReference type="RefSeq" id="XP_007765570.1">
    <property type="nucleotide sequence ID" value="XM_007767380.1"/>
</dbReference>
<evidence type="ECO:0000256" key="2">
    <source>
        <dbReference type="ARBA" id="ARBA00010515"/>
    </source>
</evidence>
<dbReference type="PROSITE" id="PS00122">
    <property type="entry name" value="CARBOXYLESTERASE_B_1"/>
    <property type="match status" value="1"/>
</dbReference>
<accession>A0A5M3MYB1</accession>
<dbReference type="AlphaFoldDB" id="A0A5M3MYB1"/>
<evidence type="ECO:0000256" key="1">
    <source>
        <dbReference type="ARBA" id="ARBA00005964"/>
    </source>
</evidence>
<evidence type="ECO:0000259" key="5">
    <source>
        <dbReference type="Pfam" id="PF00135"/>
    </source>
</evidence>
<comment type="similarity">
    <text evidence="1 4">Belongs to the type-B carboxylesterase/lipase family.</text>
</comment>